<dbReference type="PROSITE" id="PS50925">
    <property type="entry name" value="BLUF"/>
    <property type="match status" value="1"/>
</dbReference>
<dbReference type="Proteomes" id="UP000002703">
    <property type="component" value="Plasmid C"/>
</dbReference>
<dbReference type="KEGG" id="rsp:RSP_4060"/>
<keyword evidence="2" id="KW-0614">Plasmid</keyword>
<dbReference type="Gene3D" id="3.30.70.100">
    <property type="match status" value="1"/>
</dbReference>
<reference evidence="3" key="1">
    <citation type="submission" date="2005-09" db="EMBL/GenBank/DDBJ databases">
        <title>Complete sequence of plasmid C of Rhodobacter sphaeroides 2.4.1.</title>
        <authorList>
            <person name="Copeland A."/>
            <person name="Lucas S."/>
            <person name="Lapidus A."/>
            <person name="Barry K."/>
            <person name="Detter J.C."/>
            <person name="Glavina T."/>
            <person name="Hammon N."/>
            <person name="Israni S."/>
            <person name="Pitluck S."/>
            <person name="Richardson P."/>
            <person name="Mackenzie C."/>
            <person name="Choudhary M."/>
            <person name="Larimer F."/>
            <person name="Hauser L.J."/>
            <person name="Land M."/>
            <person name="Donohue T.J."/>
            <person name="Kaplan S."/>
        </authorList>
    </citation>
    <scope>NUCLEOTIDE SEQUENCE [LARGE SCALE GENOMIC DNA]</scope>
    <source>
        <strain evidence="3">ATCC 17023 / DSM 158 / JCM 6121 / CCUG 31486 / LMG 2827 / NBRC 12203 / NCIMB 8253 / ATH 2.4.1.</strain>
        <plasmid evidence="3">pRS241c</plasmid>
    </source>
</reference>
<geneLocation type="plasmid" evidence="3">
    <name>pRS241c</name>
</geneLocation>
<organism evidence="2 3">
    <name type="scientific">Cereibacter sphaeroides (strain ATCC 17023 / DSM 158 / JCM 6121 / CCUG 31486 / LMG 2827 / NBRC 12203 / NCIMB 8253 / ATH 2.4.1.)</name>
    <name type="common">Rhodobacter sphaeroides</name>
    <dbReference type="NCBI Taxonomy" id="272943"/>
    <lineage>
        <taxon>Bacteria</taxon>
        <taxon>Pseudomonadati</taxon>
        <taxon>Pseudomonadota</taxon>
        <taxon>Alphaproteobacteria</taxon>
        <taxon>Rhodobacterales</taxon>
        <taxon>Paracoccaceae</taxon>
        <taxon>Cereibacter</taxon>
    </lineage>
</organism>
<dbReference type="GeneID" id="3711931"/>
<keyword evidence="2" id="KW-0675">Receptor</keyword>
<dbReference type="PATRIC" id="fig|272943.9.peg.117"/>
<keyword evidence="3" id="KW-1185">Reference proteome</keyword>
<dbReference type="PhylomeDB" id="Q3IV98"/>
<dbReference type="Pfam" id="PF04940">
    <property type="entry name" value="BLUF"/>
    <property type="match status" value="1"/>
</dbReference>
<dbReference type="EMBL" id="CP000146">
    <property type="protein sequence ID" value="ABA81536.1"/>
    <property type="molecule type" value="Genomic_DNA"/>
</dbReference>
<dbReference type="GO" id="GO:0071949">
    <property type="term" value="F:FAD binding"/>
    <property type="evidence" value="ECO:0007669"/>
    <property type="project" value="InterPro"/>
</dbReference>
<proteinExistence type="predicted"/>
<dbReference type="OrthoDB" id="196105at2"/>
<dbReference type="InterPro" id="IPR007024">
    <property type="entry name" value="BLUF_domain"/>
</dbReference>
<feature type="domain" description="BLUF" evidence="1">
    <location>
        <begin position="5"/>
        <end position="96"/>
    </location>
</feature>
<dbReference type="SUPFAM" id="SSF54975">
    <property type="entry name" value="Acylphosphatase/BLUF domain-like"/>
    <property type="match status" value="1"/>
</dbReference>
<dbReference type="AlphaFoldDB" id="Q3IV98"/>
<accession>Q3IV98</accession>
<name>Q3IV98_CERS4</name>
<gene>
    <name evidence="2" type="primary">blrA</name>
    <name evidence="2" type="ORF">RSP_4060</name>
</gene>
<dbReference type="SMART" id="SM01034">
    <property type="entry name" value="BLUF"/>
    <property type="match status" value="1"/>
</dbReference>
<dbReference type="GO" id="GO:0009882">
    <property type="term" value="F:blue light photoreceptor activity"/>
    <property type="evidence" value="ECO:0007669"/>
    <property type="project" value="InterPro"/>
</dbReference>
<protein>
    <submittedName>
        <fullName evidence="2">Blue-light receptor, BLUF domain</fullName>
    </submittedName>
</protein>
<dbReference type="InterPro" id="IPR036046">
    <property type="entry name" value="Acylphosphatase-like_dom_sf"/>
</dbReference>
<evidence type="ECO:0000313" key="2">
    <source>
        <dbReference type="EMBL" id="ABA81536.1"/>
    </source>
</evidence>
<sequence>MIGDLLTVSYRSRVCLADPVADLLGIVQASRVRNLRLGITGILLYNGFHFVQTIEGPQNACRELFARISEDPRHSDIVAFGVRKIERRRFPDWSMRLISRAELLETMPELRLLDLKEPQDIERLHGRVLVELSY</sequence>
<dbReference type="RefSeq" id="WP_011331343.1">
    <property type="nucleotide sequence ID" value="NC_007489.1"/>
</dbReference>
<evidence type="ECO:0000313" key="3">
    <source>
        <dbReference type="Proteomes" id="UP000002703"/>
    </source>
</evidence>
<dbReference type="EnsemblBacteria" id="ABA81536">
    <property type="protein sequence ID" value="ABA81536"/>
    <property type="gene ID" value="RSP_4060"/>
</dbReference>
<evidence type="ECO:0000259" key="1">
    <source>
        <dbReference type="PROSITE" id="PS50925"/>
    </source>
</evidence>